<dbReference type="VEuPathDB" id="FungiDB:FUN_014941"/>
<sequence>MPPKKDLFYCLWSETSVLSAKISKSKIEKTFRFLQRNHRCFDIIVEKIDVLYSGIKGHEMMFATLSLADMLRQIHRSSKSSKMLLIERYIKLILISQQTIDQLPYVLNQLFFSY</sequence>
<gene>
    <name evidence="1" type="ORF">RhiirC2_753746</name>
</gene>
<evidence type="ECO:0000313" key="1">
    <source>
        <dbReference type="EMBL" id="PKK66249.1"/>
    </source>
</evidence>
<reference evidence="1 2" key="2">
    <citation type="submission" date="2017-10" db="EMBL/GenBank/DDBJ databases">
        <title>Extensive intraspecific genome diversity in a model arbuscular mycorrhizal fungus.</title>
        <authorList>
            <person name="Chen E.C.H."/>
            <person name="Morin E."/>
            <person name="Baudet D."/>
            <person name="Noel J."/>
            <person name="Ndikumana S."/>
            <person name="Charron P."/>
            <person name="St-Onge C."/>
            <person name="Giorgi J."/>
            <person name="Grigoriev I.V."/>
            <person name="Roux C."/>
            <person name="Martin F.M."/>
            <person name="Corradi N."/>
        </authorList>
    </citation>
    <scope>NUCLEOTIDE SEQUENCE [LARGE SCALE GENOMIC DNA]</scope>
    <source>
        <strain evidence="1 2">C2</strain>
    </source>
</reference>
<comment type="caution">
    <text evidence="1">The sequence shown here is derived from an EMBL/GenBank/DDBJ whole genome shotgun (WGS) entry which is preliminary data.</text>
</comment>
<evidence type="ECO:0000313" key="2">
    <source>
        <dbReference type="Proteomes" id="UP000233469"/>
    </source>
</evidence>
<dbReference type="EMBL" id="LLXL01001120">
    <property type="protein sequence ID" value="PKK66249.1"/>
    <property type="molecule type" value="Genomic_DNA"/>
</dbReference>
<proteinExistence type="predicted"/>
<organism evidence="1 2">
    <name type="scientific">Rhizophagus irregularis</name>
    <dbReference type="NCBI Taxonomy" id="588596"/>
    <lineage>
        <taxon>Eukaryota</taxon>
        <taxon>Fungi</taxon>
        <taxon>Fungi incertae sedis</taxon>
        <taxon>Mucoromycota</taxon>
        <taxon>Glomeromycotina</taxon>
        <taxon>Glomeromycetes</taxon>
        <taxon>Glomerales</taxon>
        <taxon>Glomeraceae</taxon>
        <taxon>Rhizophagus</taxon>
    </lineage>
</organism>
<accession>A0A2N1MXE2</accession>
<protein>
    <submittedName>
        <fullName evidence="1">Uncharacterized protein</fullName>
    </submittedName>
</protein>
<dbReference type="VEuPathDB" id="FungiDB:RhiirFUN_012122"/>
<dbReference type="AlphaFoldDB" id="A0A2N1MXE2"/>
<dbReference type="Proteomes" id="UP000233469">
    <property type="component" value="Unassembled WGS sequence"/>
</dbReference>
<reference evidence="1 2" key="1">
    <citation type="submission" date="2016-04" db="EMBL/GenBank/DDBJ databases">
        <title>Genome analyses suggest a sexual origin of heterokaryosis in a supposedly ancient asexual fungus.</title>
        <authorList>
            <person name="Ropars J."/>
            <person name="Sedzielewska K."/>
            <person name="Noel J."/>
            <person name="Charron P."/>
            <person name="Farinelli L."/>
            <person name="Marton T."/>
            <person name="Kruger M."/>
            <person name="Pelin A."/>
            <person name="Brachmann A."/>
            <person name="Corradi N."/>
        </authorList>
    </citation>
    <scope>NUCLEOTIDE SEQUENCE [LARGE SCALE GENOMIC DNA]</scope>
    <source>
        <strain evidence="1 2">C2</strain>
    </source>
</reference>
<name>A0A2N1MXE2_9GLOM</name>